<evidence type="ECO:0000313" key="1">
    <source>
        <dbReference type="EMBL" id="PIC50693.1"/>
    </source>
</evidence>
<dbReference type="PANTHER" id="PTHR21503:SF8">
    <property type="entry name" value="F-BOX ASSOCIATED DOMAIN-CONTAINING PROTEIN-RELATED"/>
    <property type="match status" value="1"/>
</dbReference>
<dbReference type="PANTHER" id="PTHR21503">
    <property type="entry name" value="F-BOX-CONTAINING HYPOTHETICAL PROTEIN C.ELEGANS"/>
    <property type="match status" value="1"/>
</dbReference>
<dbReference type="EMBL" id="PDUG01000001">
    <property type="protein sequence ID" value="PIC50693.1"/>
    <property type="molecule type" value="Genomic_DNA"/>
</dbReference>
<comment type="caution">
    <text evidence="1">The sequence shown here is derived from an EMBL/GenBank/DDBJ whole genome shotgun (WGS) entry which is preliminary data.</text>
</comment>
<evidence type="ECO:0008006" key="3">
    <source>
        <dbReference type="Google" id="ProtNLM"/>
    </source>
</evidence>
<gene>
    <name evidence="1" type="primary">Cnig_chr_I.g15</name>
    <name evidence="1" type="ORF">B9Z55_000015</name>
</gene>
<accession>A0A2G5VG16</accession>
<keyword evidence="2" id="KW-1185">Reference proteome</keyword>
<dbReference type="Proteomes" id="UP000230233">
    <property type="component" value="Chromosome I"/>
</dbReference>
<evidence type="ECO:0000313" key="2">
    <source>
        <dbReference type="Proteomes" id="UP000230233"/>
    </source>
</evidence>
<organism evidence="1 2">
    <name type="scientific">Caenorhabditis nigoni</name>
    <dbReference type="NCBI Taxonomy" id="1611254"/>
    <lineage>
        <taxon>Eukaryota</taxon>
        <taxon>Metazoa</taxon>
        <taxon>Ecdysozoa</taxon>
        <taxon>Nematoda</taxon>
        <taxon>Chromadorea</taxon>
        <taxon>Rhabditida</taxon>
        <taxon>Rhabditina</taxon>
        <taxon>Rhabditomorpha</taxon>
        <taxon>Rhabditoidea</taxon>
        <taxon>Rhabditidae</taxon>
        <taxon>Peloderinae</taxon>
        <taxon>Caenorhabditis</taxon>
    </lineage>
</organism>
<sequence length="157" mass="18411">MDPLDPRLFIPQLQNMSALNISCGGKLVNLKKVRDYFSSSPVFKRVDVQFMYQPSEHPDRYFSGLIHSIMNGVQYTTEQRFPRESKLYQAELIGITQPELAKPVVLHYFQGRQAFIKCDRCKNQDLIEFVNRWKLGEAFQKLEYLTIEIVFNEISQN</sequence>
<reference evidence="2" key="1">
    <citation type="submission" date="2017-10" db="EMBL/GenBank/DDBJ databases">
        <title>Rapid genome shrinkage in a self-fertile nematode reveals novel sperm competition proteins.</title>
        <authorList>
            <person name="Yin D."/>
            <person name="Schwarz E.M."/>
            <person name="Thomas C.G."/>
            <person name="Felde R.L."/>
            <person name="Korf I.F."/>
            <person name="Cutter A.D."/>
            <person name="Schartner C.M."/>
            <person name="Ralston E.J."/>
            <person name="Meyer B.J."/>
            <person name="Haag E.S."/>
        </authorList>
    </citation>
    <scope>NUCLEOTIDE SEQUENCE [LARGE SCALE GENOMIC DNA]</scope>
    <source>
        <strain evidence="2">JU1422</strain>
    </source>
</reference>
<protein>
    <recommendedName>
        <fullName evidence="3">F-box associated domain-containing protein</fullName>
    </recommendedName>
</protein>
<dbReference type="AlphaFoldDB" id="A0A2G5VG16"/>
<name>A0A2G5VG16_9PELO</name>
<proteinExistence type="predicted"/>